<proteinExistence type="predicted"/>
<name>A0A918YPM4_9ACTN</name>
<sequence length="109" mass="11092">MRTRHGDDYDDVSPTAEVWQAADGETSVSRYPLTYVPVGPLVSAALTAGAGGPPLLPLPVLTEHAGEGGAGRAAGTDVRAGRARAGATWGMSLPACRAVYGGLRNDAFA</sequence>
<reference evidence="1" key="1">
    <citation type="journal article" date="2014" name="Int. J. Syst. Evol. Microbiol.">
        <title>Complete genome sequence of Corynebacterium casei LMG S-19264T (=DSM 44701T), isolated from a smear-ripened cheese.</title>
        <authorList>
            <consortium name="US DOE Joint Genome Institute (JGI-PGF)"/>
            <person name="Walter F."/>
            <person name="Albersmeier A."/>
            <person name="Kalinowski J."/>
            <person name="Ruckert C."/>
        </authorList>
    </citation>
    <scope>NUCLEOTIDE SEQUENCE</scope>
    <source>
        <strain evidence="1">JCM 4714</strain>
    </source>
</reference>
<organism evidence="1 2">
    <name type="scientific">Streptomyces alanosinicus</name>
    <dbReference type="NCBI Taxonomy" id="68171"/>
    <lineage>
        <taxon>Bacteria</taxon>
        <taxon>Bacillati</taxon>
        <taxon>Actinomycetota</taxon>
        <taxon>Actinomycetes</taxon>
        <taxon>Kitasatosporales</taxon>
        <taxon>Streptomycetaceae</taxon>
        <taxon>Streptomyces</taxon>
    </lineage>
</organism>
<dbReference type="EMBL" id="BMVG01000031">
    <property type="protein sequence ID" value="GHE11934.1"/>
    <property type="molecule type" value="Genomic_DNA"/>
</dbReference>
<accession>A0A918YPM4</accession>
<evidence type="ECO:0000313" key="2">
    <source>
        <dbReference type="Proteomes" id="UP000655443"/>
    </source>
</evidence>
<dbReference type="Proteomes" id="UP000655443">
    <property type="component" value="Unassembled WGS sequence"/>
</dbReference>
<dbReference type="AlphaFoldDB" id="A0A918YPM4"/>
<evidence type="ECO:0000313" key="1">
    <source>
        <dbReference type="EMBL" id="GHE11934.1"/>
    </source>
</evidence>
<reference evidence="1" key="2">
    <citation type="submission" date="2020-09" db="EMBL/GenBank/DDBJ databases">
        <authorList>
            <person name="Sun Q."/>
            <person name="Ohkuma M."/>
        </authorList>
    </citation>
    <scope>NUCLEOTIDE SEQUENCE</scope>
    <source>
        <strain evidence="1">JCM 4714</strain>
    </source>
</reference>
<protein>
    <submittedName>
        <fullName evidence="1">Uncharacterized protein</fullName>
    </submittedName>
</protein>
<gene>
    <name evidence="1" type="ORF">GCM10010339_73420</name>
</gene>
<keyword evidence="2" id="KW-1185">Reference proteome</keyword>
<comment type="caution">
    <text evidence="1">The sequence shown here is derived from an EMBL/GenBank/DDBJ whole genome shotgun (WGS) entry which is preliminary data.</text>
</comment>